<sequence>MSNEVVIREATDEDCLKLYLLFKSVVEEQTAYPFSLPFSYADFLNFWNVPPPVWRYCSCLNGIIVGGYLLKPNFIGLGNHIANASFFVAKPYRKQGIGEAMGKHAIENARKLNFLAIQFNYVVSTNYPAINLWLKLGFKIVGTIPKAFRHPIFGCVDVYVMFRELI</sequence>
<name>A0A516TKL0_9BACT</name>
<protein>
    <submittedName>
        <fullName evidence="2">Ribosomal protein S18 acetylase RimI-like enzyme</fullName>
    </submittedName>
</protein>
<keyword evidence="2" id="KW-0687">Ribonucleoprotein</keyword>
<evidence type="ECO:0000313" key="2">
    <source>
        <dbReference type="EMBL" id="QDQ41782.1"/>
    </source>
</evidence>
<proteinExistence type="predicted"/>
<reference evidence="3" key="1">
    <citation type="submission" date="2019-03" db="EMBL/GenBank/DDBJ databases">
        <title>Complete genome of Methylacidiphilum kamchatkense Kam1.</title>
        <authorList>
            <person name="Kruse T."/>
            <person name="Murarilal Ratnadevi C."/>
            <person name="Erikstad H.-A."/>
            <person name="Birkeland N.-K."/>
        </authorList>
    </citation>
    <scope>NUCLEOTIDE SEQUENCE [LARGE SCALE GENOMIC DNA]</scope>
    <source>
        <strain evidence="3">kam1</strain>
    </source>
</reference>
<dbReference type="EMBL" id="CP037899">
    <property type="protein sequence ID" value="QDQ41782.1"/>
    <property type="molecule type" value="Genomic_DNA"/>
</dbReference>
<dbReference type="InterPro" id="IPR052742">
    <property type="entry name" value="Mito_N-acetyltransferase"/>
</dbReference>
<keyword evidence="2" id="KW-0689">Ribosomal protein</keyword>
<dbReference type="KEGG" id="mkc:kam1_533"/>
<dbReference type="Gene3D" id="3.40.630.30">
    <property type="match status" value="1"/>
</dbReference>
<evidence type="ECO:0000259" key="1">
    <source>
        <dbReference type="PROSITE" id="PS51186"/>
    </source>
</evidence>
<dbReference type="OrthoDB" id="948250at2"/>
<dbReference type="GO" id="GO:0016747">
    <property type="term" value="F:acyltransferase activity, transferring groups other than amino-acyl groups"/>
    <property type="evidence" value="ECO:0007669"/>
    <property type="project" value="InterPro"/>
</dbReference>
<dbReference type="AlphaFoldDB" id="A0A516TKL0"/>
<dbReference type="STRING" id="1202785.A946_05185"/>
<feature type="domain" description="N-acetyltransferase" evidence="1">
    <location>
        <begin position="5"/>
        <end position="166"/>
    </location>
</feature>
<dbReference type="PANTHER" id="PTHR43138">
    <property type="entry name" value="ACETYLTRANSFERASE, GNAT FAMILY"/>
    <property type="match status" value="1"/>
</dbReference>
<dbReference type="RefSeq" id="WP_052250461.1">
    <property type="nucleotide sequence ID" value="NZ_CP037899.1"/>
</dbReference>
<dbReference type="Pfam" id="PF00583">
    <property type="entry name" value="Acetyltransf_1"/>
    <property type="match status" value="1"/>
</dbReference>
<evidence type="ECO:0000313" key="3">
    <source>
        <dbReference type="Proteomes" id="UP000315925"/>
    </source>
</evidence>
<dbReference type="SUPFAM" id="SSF55729">
    <property type="entry name" value="Acyl-CoA N-acyltransferases (Nat)"/>
    <property type="match status" value="1"/>
</dbReference>
<dbReference type="CDD" id="cd04301">
    <property type="entry name" value="NAT_SF"/>
    <property type="match status" value="1"/>
</dbReference>
<gene>
    <name evidence="2" type="ORF">kam1_533</name>
</gene>
<dbReference type="GO" id="GO:0005840">
    <property type="term" value="C:ribosome"/>
    <property type="evidence" value="ECO:0007669"/>
    <property type="project" value="UniProtKB-KW"/>
</dbReference>
<dbReference type="Proteomes" id="UP000315925">
    <property type="component" value="Chromosome"/>
</dbReference>
<dbReference type="PROSITE" id="PS51186">
    <property type="entry name" value="GNAT"/>
    <property type="match status" value="1"/>
</dbReference>
<dbReference type="PANTHER" id="PTHR43138:SF1">
    <property type="entry name" value="N-ACETYLTRANSFERASE ACA1"/>
    <property type="match status" value="1"/>
</dbReference>
<dbReference type="InterPro" id="IPR000182">
    <property type="entry name" value="GNAT_dom"/>
</dbReference>
<dbReference type="InterPro" id="IPR016181">
    <property type="entry name" value="Acyl_CoA_acyltransferase"/>
</dbReference>
<organism evidence="2 3">
    <name type="scientific">Methylacidiphilum kamchatkense Kam1</name>
    <dbReference type="NCBI Taxonomy" id="1202785"/>
    <lineage>
        <taxon>Bacteria</taxon>
        <taxon>Pseudomonadati</taxon>
        <taxon>Verrucomicrobiota</taxon>
        <taxon>Methylacidiphilae</taxon>
        <taxon>Methylacidiphilales</taxon>
        <taxon>Methylacidiphilaceae</taxon>
        <taxon>Methylacidiphilum (ex Ratnadevi et al. 2023)</taxon>
    </lineage>
</organism>
<accession>A0A516TKL0</accession>